<reference evidence="2 3" key="1">
    <citation type="submission" date="2020-04" db="EMBL/GenBank/DDBJ databases">
        <title>Salinimonas sp. HHU 13199.</title>
        <authorList>
            <person name="Cui X."/>
            <person name="Zhang D."/>
        </authorList>
    </citation>
    <scope>NUCLEOTIDE SEQUENCE [LARGE SCALE GENOMIC DNA]</scope>
    <source>
        <strain evidence="2 3">HHU 13199</strain>
    </source>
</reference>
<name>A0ABR8LKM0_9ALTE</name>
<dbReference type="EMBL" id="JABBXD010000008">
    <property type="protein sequence ID" value="MBD3586741.1"/>
    <property type="molecule type" value="Genomic_DNA"/>
</dbReference>
<dbReference type="RefSeq" id="WP_191025945.1">
    <property type="nucleotide sequence ID" value="NZ_JABBXD010000008.1"/>
</dbReference>
<keyword evidence="1" id="KW-0812">Transmembrane</keyword>
<keyword evidence="1" id="KW-0472">Membrane</keyword>
<gene>
    <name evidence="2" type="ORF">HHX48_13415</name>
</gene>
<protein>
    <submittedName>
        <fullName evidence="2">Uncharacterized protein</fullName>
    </submittedName>
</protein>
<organism evidence="2 3">
    <name type="scientific">Salinimonas profundi</name>
    <dbReference type="NCBI Taxonomy" id="2729140"/>
    <lineage>
        <taxon>Bacteria</taxon>
        <taxon>Pseudomonadati</taxon>
        <taxon>Pseudomonadota</taxon>
        <taxon>Gammaproteobacteria</taxon>
        <taxon>Alteromonadales</taxon>
        <taxon>Alteromonadaceae</taxon>
        <taxon>Alteromonas/Salinimonas group</taxon>
        <taxon>Salinimonas</taxon>
    </lineage>
</organism>
<comment type="caution">
    <text evidence="2">The sequence shown here is derived from an EMBL/GenBank/DDBJ whole genome shotgun (WGS) entry which is preliminary data.</text>
</comment>
<proteinExistence type="predicted"/>
<feature type="transmembrane region" description="Helical" evidence="1">
    <location>
        <begin position="9"/>
        <end position="29"/>
    </location>
</feature>
<accession>A0ABR8LKM0</accession>
<sequence>MKEEDKPMSIYLCISGIVFSVYLIANLWAMSSNRLNQPGYVLTDLDGLVGVRHNSLSRLFSGFTTLVAKQHIRRIQVSSECLTLFTDADDCVNIWLSDRYLPINANYAKVLFPQAEFVDSPFLP</sequence>
<evidence type="ECO:0000313" key="2">
    <source>
        <dbReference type="EMBL" id="MBD3586741.1"/>
    </source>
</evidence>
<dbReference type="Proteomes" id="UP000624419">
    <property type="component" value="Unassembled WGS sequence"/>
</dbReference>
<keyword evidence="3" id="KW-1185">Reference proteome</keyword>
<evidence type="ECO:0000313" key="3">
    <source>
        <dbReference type="Proteomes" id="UP000624419"/>
    </source>
</evidence>
<evidence type="ECO:0000256" key="1">
    <source>
        <dbReference type="SAM" id="Phobius"/>
    </source>
</evidence>
<keyword evidence="1" id="KW-1133">Transmembrane helix</keyword>